<accession>A0A564Z7F2</accession>
<name>A0A564Z7F2_HYMDI</name>
<sequence length="66" mass="7524">MGPDWIDEFILIQFPDENGIWQTPFLVPTNAKNPVKGCNQFLHLAEIPHPSVHIQSSKTDSLRIQL</sequence>
<evidence type="ECO:0000313" key="2">
    <source>
        <dbReference type="Proteomes" id="UP000321570"/>
    </source>
</evidence>
<gene>
    <name evidence="1" type="ORF">WMSIL1_LOCUS13197</name>
</gene>
<dbReference type="EMBL" id="CABIJS010000691">
    <property type="protein sequence ID" value="VUZ55366.1"/>
    <property type="molecule type" value="Genomic_DNA"/>
</dbReference>
<keyword evidence="2" id="KW-1185">Reference proteome</keyword>
<reference evidence="1 2" key="1">
    <citation type="submission" date="2019-07" db="EMBL/GenBank/DDBJ databases">
        <authorList>
            <person name="Jastrzebski P J."/>
            <person name="Paukszto L."/>
            <person name="Jastrzebski P J."/>
        </authorList>
    </citation>
    <scope>NUCLEOTIDE SEQUENCE [LARGE SCALE GENOMIC DNA]</scope>
    <source>
        <strain evidence="1 2">WMS-il1</strain>
    </source>
</reference>
<evidence type="ECO:0000313" key="1">
    <source>
        <dbReference type="EMBL" id="VUZ55366.1"/>
    </source>
</evidence>
<dbReference type="AlphaFoldDB" id="A0A564Z7F2"/>
<organism evidence="1 2">
    <name type="scientific">Hymenolepis diminuta</name>
    <name type="common">Rat tapeworm</name>
    <dbReference type="NCBI Taxonomy" id="6216"/>
    <lineage>
        <taxon>Eukaryota</taxon>
        <taxon>Metazoa</taxon>
        <taxon>Spiralia</taxon>
        <taxon>Lophotrochozoa</taxon>
        <taxon>Platyhelminthes</taxon>
        <taxon>Cestoda</taxon>
        <taxon>Eucestoda</taxon>
        <taxon>Cyclophyllidea</taxon>
        <taxon>Hymenolepididae</taxon>
        <taxon>Hymenolepis</taxon>
    </lineage>
</organism>
<proteinExistence type="predicted"/>
<dbReference type="Proteomes" id="UP000321570">
    <property type="component" value="Unassembled WGS sequence"/>
</dbReference>
<protein>
    <submittedName>
        <fullName evidence="1">Uncharacterized protein</fullName>
    </submittedName>
</protein>